<proteinExistence type="predicted"/>
<comment type="caution">
    <text evidence="1">The sequence shown here is derived from an EMBL/GenBank/DDBJ whole genome shotgun (WGS) entry which is preliminary data.</text>
</comment>
<dbReference type="Proteomes" id="UP001157502">
    <property type="component" value="Chromosome 14"/>
</dbReference>
<name>A0ACC2GFY2_DALPE</name>
<gene>
    <name evidence="1" type="ORF">DPEC_G00179670</name>
</gene>
<evidence type="ECO:0000313" key="2">
    <source>
        <dbReference type="Proteomes" id="UP001157502"/>
    </source>
</evidence>
<organism evidence="1 2">
    <name type="scientific">Dallia pectoralis</name>
    <name type="common">Alaska blackfish</name>
    <dbReference type="NCBI Taxonomy" id="75939"/>
    <lineage>
        <taxon>Eukaryota</taxon>
        <taxon>Metazoa</taxon>
        <taxon>Chordata</taxon>
        <taxon>Craniata</taxon>
        <taxon>Vertebrata</taxon>
        <taxon>Euteleostomi</taxon>
        <taxon>Actinopterygii</taxon>
        <taxon>Neopterygii</taxon>
        <taxon>Teleostei</taxon>
        <taxon>Protacanthopterygii</taxon>
        <taxon>Esociformes</taxon>
        <taxon>Umbridae</taxon>
        <taxon>Dallia</taxon>
    </lineage>
</organism>
<keyword evidence="2" id="KW-1185">Reference proteome</keyword>
<evidence type="ECO:0000313" key="1">
    <source>
        <dbReference type="EMBL" id="KAJ8002393.1"/>
    </source>
</evidence>
<protein>
    <submittedName>
        <fullName evidence="1">Uncharacterized protein</fullName>
    </submittedName>
</protein>
<sequence>MPDSLCVQCETQTTVFSNTCNSCFINHPRDKMLEDMNDNEWTDNDCLQYNNISQILTSTKVLLYKLQTLGFVPLLLLGKRKRGSKHIDMESFCPHPRVIEETGSIETLRNIYLGLLNVTLGKECQCFPPSDVEETRPPAELHGLPRSIPLNNMPTPRKTVLPNTHTITVGSPTTIKPPGTTAPSKQDRLPISIPLNNMPTPRKTGKPMTPSNPVETTAPSNPVETPAPSNPVETTAPSNPVETTAPSNPVETTAPSNPVETTAPSNPVETTAASNPVETTAPSNPVETTAASNPLETTAASNPVGAPTDVVPHETLSQTKLDRIPISICMDNISVPLEQVKPSTTTNVMKTRTKINSAETLDPEMVDRMPRSIRLIKLPSPIEPDKSSTLIYTTETLSPTDPLGSPVEQKILPLSSDPGNAKPDQIPTYICLKGIPTSICLNGVPTPLHQRNPRPIQPKIPRLIQPKLQNPIQPKLQNPIQPKLQNPIQPKLQNPIQPKLQNPIQPKLQNPIQPKLHDPIQPKLHDPIQPKLHDPIQPKLHDPIQPKLHDPIQPKLPDPIQPKLHDPIPPISPPTNSVESPNAMDETQDYSELQDQELQKLKRKNSMDGHQIEVEVCETSTQEHKKIKITEEWLTMEMDTDRPMMTRHAEVNTKVLDQLEKNNECLDLDSDTDSPSVSRHAEVDAKELDQLEKSSIVQATNKQTLWAINCFKDWLAEKRVLVDFSTIEKHEMNALLRDFYCSVRRGKGGEYCIPSYIGLRAGLNRFINLRPFSRAWCLMKDSEFSSSNKVFIGVLKKIRREGREKTTHPKVIKAQDLEILINSVVLSPYTPKGLVNKVWFDIQLHFGRRGKEGNRQLTPQSFVIKHDENGTKYAKLISKEDGKSYDGADGPNRRGIMCENRGSHLCPVASLEKYLSKIPTDASAFFLHPKKMVITSDSIWYSQEPMGFNYLGSMLPRMCQEAGTSEKYTNHCFGPLRDIMSNSMRQDAARWTGFSTGGTLETPETLD</sequence>
<dbReference type="EMBL" id="CM055741">
    <property type="protein sequence ID" value="KAJ8002393.1"/>
    <property type="molecule type" value="Genomic_DNA"/>
</dbReference>
<reference evidence="1" key="1">
    <citation type="submission" date="2021-05" db="EMBL/GenBank/DDBJ databases">
        <authorList>
            <person name="Pan Q."/>
            <person name="Jouanno E."/>
            <person name="Zahm M."/>
            <person name="Klopp C."/>
            <person name="Cabau C."/>
            <person name="Louis A."/>
            <person name="Berthelot C."/>
            <person name="Parey E."/>
            <person name="Roest Crollius H."/>
            <person name="Montfort J."/>
            <person name="Robinson-Rechavi M."/>
            <person name="Bouchez O."/>
            <person name="Lampietro C."/>
            <person name="Lopez Roques C."/>
            <person name="Donnadieu C."/>
            <person name="Postlethwait J."/>
            <person name="Bobe J."/>
            <person name="Dillon D."/>
            <person name="Chandos A."/>
            <person name="von Hippel F."/>
            <person name="Guiguen Y."/>
        </authorList>
    </citation>
    <scope>NUCLEOTIDE SEQUENCE</scope>
    <source>
        <strain evidence="1">YG-Jan2019</strain>
    </source>
</reference>
<accession>A0ACC2GFY2</accession>